<keyword evidence="2" id="KW-1185">Reference proteome</keyword>
<dbReference type="PANTHER" id="PTHR47197">
    <property type="entry name" value="PROTEIN NIRF"/>
    <property type="match status" value="1"/>
</dbReference>
<reference evidence="1 2" key="1">
    <citation type="submission" date="2016-01" db="EMBL/GenBank/DDBJ databases">
        <authorList>
            <person name="Oliw E.H."/>
        </authorList>
    </citation>
    <scope>NUCLEOTIDE SEQUENCE [LARGE SCALE GENOMIC DNA]</scope>
    <source>
        <strain evidence="1 2">DY10</strain>
    </source>
</reference>
<dbReference type="STRING" id="1178516.AWR27_18200"/>
<evidence type="ECO:0008006" key="3">
    <source>
        <dbReference type="Google" id="ProtNLM"/>
    </source>
</evidence>
<dbReference type="RefSeq" id="WP_077132544.1">
    <property type="nucleotide sequence ID" value="NZ_CP014263.1"/>
</dbReference>
<proteinExistence type="predicted"/>
<protein>
    <recommendedName>
        <fullName evidence="3">DUF5074 domain-containing protein</fullName>
    </recommendedName>
</protein>
<evidence type="ECO:0000313" key="2">
    <source>
        <dbReference type="Proteomes" id="UP000187941"/>
    </source>
</evidence>
<dbReference type="Gene3D" id="2.130.10.10">
    <property type="entry name" value="YVTN repeat-like/Quinoprotein amine dehydrogenase"/>
    <property type="match status" value="1"/>
</dbReference>
<organism evidence="1 2">
    <name type="scientific">Spirosoma montaniterrae</name>
    <dbReference type="NCBI Taxonomy" id="1178516"/>
    <lineage>
        <taxon>Bacteria</taxon>
        <taxon>Pseudomonadati</taxon>
        <taxon>Bacteroidota</taxon>
        <taxon>Cytophagia</taxon>
        <taxon>Cytophagales</taxon>
        <taxon>Cytophagaceae</taxon>
        <taxon>Spirosoma</taxon>
    </lineage>
</organism>
<dbReference type="InterPro" id="IPR015943">
    <property type="entry name" value="WD40/YVTN_repeat-like_dom_sf"/>
</dbReference>
<evidence type="ECO:0000313" key="1">
    <source>
        <dbReference type="EMBL" id="AQG81081.1"/>
    </source>
</evidence>
<dbReference type="EMBL" id="CP014263">
    <property type="protein sequence ID" value="AQG81081.1"/>
    <property type="molecule type" value="Genomic_DNA"/>
</dbReference>
<dbReference type="KEGG" id="smon:AWR27_18200"/>
<dbReference type="AlphaFoldDB" id="A0A1P9X0B6"/>
<dbReference type="Proteomes" id="UP000187941">
    <property type="component" value="Chromosome"/>
</dbReference>
<dbReference type="PANTHER" id="PTHR47197:SF3">
    <property type="entry name" value="DIHYDRO-HEME D1 DEHYDROGENASE"/>
    <property type="match status" value="1"/>
</dbReference>
<name>A0A1P9X0B6_9BACT</name>
<dbReference type="SUPFAM" id="SSF51004">
    <property type="entry name" value="C-terminal (heme d1) domain of cytochrome cd1-nitrite reductase"/>
    <property type="match status" value="1"/>
</dbReference>
<dbReference type="Pfam" id="PF16819">
    <property type="entry name" value="DUF5074"/>
    <property type="match status" value="1"/>
</dbReference>
<sequence>MHTSTKSVLAMLLALSLWNCTTSEPEPTPYESGVFVLNTGNFLDNNGSISFLPRDAKTASTDIFNAVNSRTLTGGVQDYAEIDGKGAILVDNSTSGQDKIEIVEAGTFRSLGTIGSPDVENPRYVVQAGRNKAYVTCWGATGSGANFFANPGYVLVLNMASRTVAKRIALPKGAERIVVVGNEAYVGNAAGDRTLTIINTDTDEIKTPALEVGSNTNPQAVDADGKLWAYTSGTKEMVRINTTAKVIEKRLRVGAANASRSPSSITLSQDRRTFYYVNSFFDPADNFRQKGETYQFRIDAAEIPAATPVVRRLFTGLGIDPQTNTLYAGVTPSFKQAGFVLRYRLSGSTATLIDSVRAEIAPSRFFFR</sequence>
<dbReference type="InterPro" id="IPR031815">
    <property type="entry name" value="DUF5074"/>
</dbReference>
<dbReference type="InterPro" id="IPR011048">
    <property type="entry name" value="Haem_d1_sf"/>
</dbReference>
<accession>A0A1P9X0B6</accession>
<dbReference type="InterPro" id="IPR051200">
    <property type="entry name" value="Host-pathogen_enzymatic-act"/>
</dbReference>
<dbReference type="OrthoDB" id="9773938at2"/>
<gene>
    <name evidence="1" type="ORF">AWR27_18200</name>
</gene>